<evidence type="ECO:0000256" key="4">
    <source>
        <dbReference type="HAMAP-Rule" id="MF_01185"/>
    </source>
</evidence>
<dbReference type="NCBIfam" id="NF009793">
    <property type="entry name" value="PRK13285.1-1"/>
    <property type="match status" value="1"/>
</dbReference>
<gene>
    <name evidence="4" type="primary">fliW</name>
    <name evidence="5" type="ORF">C0601_03870</name>
</gene>
<dbReference type="PANTHER" id="PTHR39190">
    <property type="entry name" value="FLAGELLAR ASSEMBLY FACTOR FLIW"/>
    <property type="match status" value="1"/>
</dbReference>
<dbReference type="SUPFAM" id="SSF141457">
    <property type="entry name" value="BH3618-like"/>
    <property type="match status" value="1"/>
</dbReference>
<dbReference type="PANTHER" id="PTHR39190:SF1">
    <property type="entry name" value="FLAGELLAR ASSEMBLY FACTOR FLIW"/>
    <property type="match status" value="1"/>
</dbReference>
<dbReference type="InterPro" id="IPR024046">
    <property type="entry name" value="Flagellar_assmbl_FliW_dom_sf"/>
</dbReference>
<proteinExistence type="inferred from homology"/>
<comment type="subunit">
    <text evidence="4">Interacts with translational regulator CsrA and flagellin(s).</text>
</comment>
<keyword evidence="4" id="KW-0143">Chaperone</keyword>
<dbReference type="HAMAP" id="MF_01185">
    <property type="entry name" value="FliW"/>
    <property type="match status" value="1"/>
</dbReference>
<dbReference type="GO" id="GO:0005737">
    <property type="term" value="C:cytoplasm"/>
    <property type="evidence" value="ECO:0007669"/>
    <property type="project" value="UniProtKB-SubCell"/>
</dbReference>
<dbReference type="Pfam" id="PF02623">
    <property type="entry name" value="FliW"/>
    <property type="match status" value="1"/>
</dbReference>
<evidence type="ECO:0000313" key="6">
    <source>
        <dbReference type="Proteomes" id="UP000234857"/>
    </source>
</evidence>
<dbReference type="EMBL" id="PKTG01000053">
    <property type="protein sequence ID" value="PLX18720.1"/>
    <property type="molecule type" value="Genomic_DNA"/>
</dbReference>
<dbReference type="GO" id="GO:0044780">
    <property type="term" value="P:bacterial-type flagellum assembly"/>
    <property type="evidence" value="ECO:0007669"/>
    <property type="project" value="UniProtKB-UniRule"/>
</dbReference>
<evidence type="ECO:0000256" key="3">
    <source>
        <dbReference type="ARBA" id="ARBA00022845"/>
    </source>
</evidence>
<dbReference type="GO" id="GO:0006417">
    <property type="term" value="P:regulation of translation"/>
    <property type="evidence" value="ECO:0007669"/>
    <property type="project" value="UniProtKB-KW"/>
</dbReference>
<comment type="caution">
    <text evidence="5">The sequence shown here is derived from an EMBL/GenBank/DDBJ whole genome shotgun (WGS) entry which is preliminary data.</text>
</comment>
<accession>A0A2N5ZJ50</accession>
<dbReference type="Gene3D" id="2.30.290.10">
    <property type="entry name" value="BH3618-like"/>
    <property type="match status" value="1"/>
</dbReference>
<keyword evidence="5" id="KW-0966">Cell projection</keyword>
<comment type="similarity">
    <text evidence="4">Belongs to the FliW family.</text>
</comment>
<protein>
    <recommendedName>
        <fullName evidence="4">Flagellar assembly factor FliW</fullName>
    </recommendedName>
</protein>
<dbReference type="Proteomes" id="UP000234857">
    <property type="component" value="Unassembled WGS sequence"/>
</dbReference>
<comment type="subcellular location">
    <subcellularLocation>
        <location evidence="4">Cytoplasm</location>
    </subcellularLocation>
</comment>
<reference evidence="5 6" key="1">
    <citation type="submission" date="2017-11" db="EMBL/GenBank/DDBJ databases">
        <title>Genome-resolved metagenomics identifies genetic mobility, metabolic interactions, and unexpected diversity in perchlorate-reducing communities.</title>
        <authorList>
            <person name="Barnum T.P."/>
            <person name="Figueroa I.A."/>
            <person name="Carlstrom C.I."/>
            <person name="Lucas L.N."/>
            <person name="Engelbrektson A.L."/>
            <person name="Coates J.D."/>
        </authorList>
    </citation>
    <scope>NUCLEOTIDE SEQUENCE [LARGE SCALE GENOMIC DNA]</scope>
    <source>
        <strain evidence="5">BM706</strain>
    </source>
</reference>
<keyword evidence="3 4" id="KW-0810">Translation regulation</keyword>
<dbReference type="InterPro" id="IPR003775">
    <property type="entry name" value="Flagellar_assembly_factor_FliW"/>
</dbReference>
<organism evidence="5 6">
    <name type="scientific">Muiribacterium halophilum</name>
    <dbReference type="NCBI Taxonomy" id="2053465"/>
    <lineage>
        <taxon>Bacteria</taxon>
        <taxon>Candidatus Muiribacteriota</taxon>
        <taxon>Candidatus Muiribacteriia</taxon>
        <taxon>Candidatus Muiribacteriales</taxon>
        <taxon>Candidatus Muiribacteriaceae</taxon>
        <taxon>Candidatus Muiribacterium</taxon>
    </lineage>
</organism>
<evidence type="ECO:0000256" key="2">
    <source>
        <dbReference type="ARBA" id="ARBA00022795"/>
    </source>
</evidence>
<comment type="function">
    <text evidence="4">Acts as an anti-CsrA protein, binds CsrA and prevents it from repressing translation of its target genes, one of which is flagellin. Binds to flagellin and participates in the assembly of the flagellum.</text>
</comment>
<sequence>MKLKTSRFGEIDIKPEEIYRFKNGIFGFENFRKFVLLKEDEGIFVWLQSIENGELAFVLINPMDFYYEYILDIDQNDAKDLQIKEDSKTEIFAIVVIPDDVNKMTANLQGPIVFNHTEKVAKQVISVNPEHHLKHKILEEMQNKSKMENNDSGEDND</sequence>
<evidence type="ECO:0000313" key="5">
    <source>
        <dbReference type="EMBL" id="PLX18720.1"/>
    </source>
</evidence>
<name>A0A2N5ZJ50_MUIH1</name>
<evidence type="ECO:0000256" key="1">
    <source>
        <dbReference type="ARBA" id="ARBA00022490"/>
    </source>
</evidence>
<keyword evidence="5" id="KW-0969">Cilium</keyword>
<dbReference type="AlphaFoldDB" id="A0A2N5ZJ50"/>
<keyword evidence="2 4" id="KW-1005">Bacterial flagellum biogenesis</keyword>
<keyword evidence="5" id="KW-0282">Flagellum</keyword>
<keyword evidence="1 4" id="KW-0963">Cytoplasm</keyword>